<evidence type="ECO:0000259" key="2">
    <source>
        <dbReference type="Pfam" id="PF01243"/>
    </source>
</evidence>
<protein>
    <recommendedName>
        <fullName evidence="2">Pyridoxamine 5'-phosphate oxidase N-terminal domain-containing protein</fullName>
    </recommendedName>
</protein>
<dbReference type="PANTHER" id="PTHR35176">
    <property type="entry name" value="HEME OXYGENASE HI_0854-RELATED"/>
    <property type="match status" value="1"/>
</dbReference>
<gene>
    <name evidence="3" type="ORF">A2Z11_00225</name>
</gene>
<sequence length="157" mass="18141">MKPSRDELKKLIFDYLSINKRMSLATCKDNVPWAATVMYAYDDDLNIYFLSKIETRKVQNILTNSKVAVTINEVTGGIGKVRGIQLEGECMMVGGLEASKAYAIFLKRYFWLRDYIPSAKQMFSKAIRDRLFKITPKKIYYLDDERFGPGGREMLEL</sequence>
<dbReference type="EMBL" id="MHCS01000019">
    <property type="protein sequence ID" value="OGY26548.1"/>
    <property type="molecule type" value="Genomic_DNA"/>
</dbReference>
<proteinExistence type="predicted"/>
<dbReference type="GO" id="GO:0005829">
    <property type="term" value="C:cytosol"/>
    <property type="evidence" value="ECO:0007669"/>
    <property type="project" value="TreeGrafter"/>
</dbReference>
<dbReference type="GO" id="GO:0016627">
    <property type="term" value="F:oxidoreductase activity, acting on the CH-CH group of donors"/>
    <property type="evidence" value="ECO:0007669"/>
    <property type="project" value="TreeGrafter"/>
</dbReference>
<dbReference type="Pfam" id="PF01243">
    <property type="entry name" value="PNPOx_N"/>
    <property type="match status" value="1"/>
</dbReference>
<organism evidence="3 4">
    <name type="scientific">Candidatus Woykebacteria bacterium RBG_16_43_9</name>
    <dbReference type="NCBI Taxonomy" id="1802596"/>
    <lineage>
        <taxon>Bacteria</taxon>
        <taxon>Candidatus Woykeibacteriota</taxon>
    </lineage>
</organism>
<comment type="caution">
    <text evidence="3">The sequence shown here is derived from an EMBL/GenBank/DDBJ whole genome shotgun (WGS) entry which is preliminary data.</text>
</comment>
<dbReference type="Gene3D" id="2.30.110.10">
    <property type="entry name" value="Electron Transport, Fmn-binding Protein, Chain A"/>
    <property type="match status" value="1"/>
</dbReference>
<dbReference type="AlphaFoldDB" id="A0A1G1WFR3"/>
<dbReference type="SUPFAM" id="SSF50475">
    <property type="entry name" value="FMN-binding split barrel"/>
    <property type="match status" value="1"/>
</dbReference>
<evidence type="ECO:0000313" key="3">
    <source>
        <dbReference type="EMBL" id="OGY26548.1"/>
    </source>
</evidence>
<evidence type="ECO:0000256" key="1">
    <source>
        <dbReference type="ARBA" id="ARBA00023002"/>
    </source>
</evidence>
<accession>A0A1G1WFR3</accession>
<dbReference type="Proteomes" id="UP000176389">
    <property type="component" value="Unassembled WGS sequence"/>
</dbReference>
<reference evidence="3 4" key="1">
    <citation type="journal article" date="2016" name="Nat. Commun.">
        <title>Thousands of microbial genomes shed light on interconnected biogeochemical processes in an aquifer system.</title>
        <authorList>
            <person name="Anantharaman K."/>
            <person name="Brown C.T."/>
            <person name="Hug L.A."/>
            <person name="Sharon I."/>
            <person name="Castelle C.J."/>
            <person name="Probst A.J."/>
            <person name="Thomas B.C."/>
            <person name="Singh A."/>
            <person name="Wilkins M.J."/>
            <person name="Karaoz U."/>
            <person name="Brodie E.L."/>
            <person name="Williams K.H."/>
            <person name="Hubbard S.S."/>
            <person name="Banfield J.F."/>
        </authorList>
    </citation>
    <scope>NUCLEOTIDE SEQUENCE [LARGE SCALE GENOMIC DNA]</scope>
</reference>
<dbReference type="PANTHER" id="PTHR35176:SF6">
    <property type="entry name" value="HEME OXYGENASE HI_0854-RELATED"/>
    <property type="match status" value="1"/>
</dbReference>
<dbReference type="InterPro" id="IPR011576">
    <property type="entry name" value="Pyridox_Oxase_N"/>
</dbReference>
<name>A0A1G1WFR3_9BACT</name>
<keyword evidence="1" id="KW-0560">Oxidoreductase</keyword>
<evidence type="ECO:0000313" key="4">
    <source>
        <dbReference type="Proteomes" id="UP000176389"/>
    </source>
</evidence>
<dbReference type="InterPro" id="IPR012349">
    <property type="entry name" value="Split_barrel_FMN-bd"/>
</dbReference>
<dbReference type="GO" id="GO:0070967">
    <property type="term" value="F:coenzyme F420 binding"/>
    <property type="evidence" value="ECO:0007669"/>
    <property type="project" value="TreeGrafter"/>
</dbReference>
<dbReference type="InterPro" id="IPR052019">
    <property type="entry name" value="F420H2_bilvrd_red/Heme_oxyg"/>
</dbReference>
<dbReference type="STRING" id="1802596.A2Z11_00225"/>
<feature type="domain" description="Pyridoxamine 5'-phosphate oxidase N-terminal" evidence="2">
    <location>
        <begin position="16"/>
        <end position="142"/>
    </location>
</feature>